<evidence type="ECO:0000256" key="5">
    <source>
        <dbReference type="ARBA" id="ARBA00023004"/>
    </source>
</evidence>
<dbReference type="PIRSF" id="PIRSF005963">
    <property type="entry name" value="Lipoyl_synth"/>
    <property type="match status" value="1"/>
</dbReference>
<comment type="catalytic activity">
    <reaction evidence="7 8">
        <text>[[Fe-S] cluster scaffold protein carrying a second [4Fe-4S](2+) cluster] + N(6)-octanoyl-L-lysyl-[protein] + 2 oxidized [2Fe-2S]-[ferredoxin] + 2 S-adenosyl-L-methionine + 4 H(+) = [[Fe-S] cluster scaffold protein] + N(6)-[(R)-dihydrolipoyl]-L-lysyl-[protein] + 4 Fe(3+) + 2 hydrogen sulfide + 2 5'-deoxyadenosine + 2 L-methionine + 2 reduced [2Fe-2S]-[ferredoxin]</text>
        <dbReference type="Rhea" id="RHEA:16585"/>
        <dbReference type="Rhea" id="RHEA-COMP:9928"/>
        <dbReference type="Rhea" id="RHEA-COMP:10000"/>
        <dbReference type="Rhea" id="RHEA-COMP:10001"/>
        <dbReference type="Rhea" id="RHEA-COMP:10475"/>
        <dbReference type="Rhea" id="RHEA-COMP:14568"/>
        <dbReference type="Rhea" id="RHEA-COMP:14569"/>
        <dbReference type="ChEBI" id="CHEBI:15378"/>
        <dbReference type="ChEBI" id="CHEBI:17319"/>
        <dbReference type="ChEBI" id="CHEBI:29034"/>
        <dbReference type="ChEBI" id="CHEBI:29919"/>
        <dbReference type="ChEBI" id="CHEBI:33722"/>
        <dbReference type="ChEBI" id="CHEBI:33737"/>
        <dbReference type="ChEBI" id="CHEBI:33738"/>
        <dbReference type="ChEBI" id="CHEBI:57844"/>
        <dbReference type="ChEBI" id="CHEBI:59789"/>
        <dbReference type="ChEBI" id="CHEBI:78809"/>
        <dbReference type="ChEBI" id="CHEBI:83100"/>
        <dbReference type="EC" id="2.8.1.8"/>
    </reaction>
</comment>
<dbReference type="GO" id="GO:0005737">
    <property type="term" value="C:cytoplasm"/>
    <property type="evidence" value="ECO:0007669"/>
    <property type="project" value="UniProtKB-SubCell"/>
</dbReference>
<gene>
    <name evidence="8 10" type="primary">lipA</name>
    <name evidence="10" type="ORF">RIF25_03785</name>
</gene>
<evidence type="ECO:0000256" key="1">
    <source>
        <dbReference type="ARBA" id="ARBA00022485"/>
    </source>
</evidence>
<protein>
    <recommendedName>
        <fullName evidence="8">Lipoyl synthase</fullName>
        <ecNumber evidence="8">2.8.1.8</ecNumber>
    </recommendedName>
    <alternativeName>
        <fullName evidence="8">Lip-syn</fullName>
        <shortName evidence="8">LS</shortName>
    </alternativeName>
    <alternativeName>
        <fullName evidence="8">Lipoate synthase</fullName>
    </alternativeName>
    <alternativeName>
        <fullName evidence="8">Lipoic acid synthase</fullName>
    </alternativeName>
    <alternativeName>
        <fullName evidence="8">Sulfur insertion protein LipA</fullName>
    </alternativeName>
</protein>
<evidence type="ECO:0000313" key="11">
    <source>
        <dbReference type="Proteomes" id="UP001268256"/>
    </source>
</evidence>
<comment type="function">
    <text evidence="8">Catalyzes the radical-mediated insertion of two sulfur atoms into the C-6 and C-8 positions of the octanoyl moiety bound to the lipoyl domains of lipoate-dependent enzymes, thereby converting the octanoylated domains into lipoylated derivatives.</text>
</comment>
<comment type="cofactor">
    <cofactor evidence="8">
        <name>[4Fe-4S] cluster</name>
        <dbReference type="ChEBI" id="CHEBI:49883"/>
    </cofactor>
    <text evidence="8">Binds 2 [4Fe-4S] clusters per subunit. One cluster is coordinated with 3 cysteines and an exchangeable S-adenosyl-L-methionine.</text>
</comment>
<evidence type="ECO:0000256" key="7">
    <source>
        <dbReference type="ARBA" id="ARBA00047326"/>
    </source>
</evidence>
<dbReference type="InterPro" id="IPR013785">
    <property type="entry name" value="Aldolase_TIM"/>
</dbReference>
<comment type="caution">
    <text evidence="10">The sequence shown here is derived from an EMBL/GenBank/DDBJ whole genome shotgun (WGS) entry which is preliminary data.</text>
</comment>
<dbReference type="Proteomes" id="UP001268256">
    <property type="component" value="Unassembled WGS sequence"/>
</dbReference>
<dbReference type="InterPro" id="IPR007197">
    <property type="entry name" value="rSAM"/>
</dbReference>
<dbReference type="NCBIfam" id="NF004019">
    <property type="entry name" value="PRK05481.1"/>
    <property type="match status" value="1"/>
</dbReference>
<organism evidence="10 11">
    <name type="scientific">Pseudocalidococcus azoricus BACA0444</name>
    <dbReference type="NCBI Taxonomy" id="2918990"/>
    <lineage>
        <taxon>Bacteria</taxon>
        <taxon>Bacillati</taxon>
        <taxon>Cyanobacteriota</taxon>
        <taxon>Cyanophyceae</taxon>
        <taxon>Acaryochloridales</taxon>
        <taxon>Thermosynechococcaceae</taxon>
        <taxon>Pseudocalidococcus</taxon>
        <taxon>Pseudocalidococcus azoricus</taxon>
    </lineage>
</organism>
<feature type="binding site" evidence="8">
    <location>
        <position position="71"/>
    </location>
    <ligand>
        <name>[4Fe-4S] cluster</name>
        <dbReference type="ChEBI" id="CHEBI:49883"/>
        <label>2</label>
        <note>4Fe-4S-S-AdoMet</note>
    </ligand>
</feature>
<dbReference type="NCBIfam" id="TIGR00510">
    <property type="entry name" value="lipA"/>
    <property type="match status" value="1"/>
</dbReference>
<dbReference type="CDD" id="cd01335">
    <property type="entry name" value="Radical_SAM"/>
    <property type="match status" value="1"/>
</dbReference>
<feature type="binding site" evidence="8">
    <location>
        <position position="41"/>
    </location>
    <ligand>
        <name>[4Fe-4S] cluster</name>
        <dbReference type="ChEBI" id="CHEBI:49883"/>
        <label>1</label>
    </ligand>
</feature>
<dbReference type="GO" id="GO:0051539">
    <property type="term" value="F:4 iron, 4 sulfur cluster binding"/>
    <property type="evidence" value="ECO:0007669"/>
    <property type="project" value="UniProtKB-UniRule"/>
</dbReference>
<dbReference type="Gene3D" id="3.20.20.70">
    <property type="entry name" value="Aldolase class I"/>
    <property type="match status" value="1"/>
</dbReference>
<reference evidence="11" key="1">
    <citation type="submission" date="2023-07" db="EMBL/GenBank/DDBJ databases">
        <authorList>
            <person name="Luz R."/>
            <person name="Cordeiro R."/>
            <person name="Fonseca A."/>
            <person name="Goncalves V."/>
        </authorList>
    </citation>
    <scope>NUCLEOTIDE SEQUENCE [LARGE SCALE GENOMIC DNA]</scope>
    <source>
        <strain evidence="11">BACA0444</strain>
    </source>
</reference>
<dbReference type="SFLD" id="SFLDF00271">
    <property type="entry name" value="lipoyl_synthase"/>
    <property type="match status" value="1"/>
</dbReference>
<feature type="binding site" evidence="8">
    <location>
        <position position="52"/>
    </location>
    <ligand>
        <name>[4Fe-4S] cluster</name>
        <dbReference type="ChEBI" id="CHEBI:49883"/>
        <label>1</label>
    </ligand>
</feature>
<dbReference type="GO" id="GO:0046872">
    <property type="term" value="F:metal ion binding"/>
    <property type="evidence" value="ECO:0007669"/>
    <property type="project" value="UniProtKB-KW"/>
</dbReference>
<keyword evidence="6 8" id="KW-0411">Iron-sulfur</keyword>
<evidence type="ECO:0000256" key="4">
    <source>
        <dbReference type="ARBA" id="ARBA00022723"/>
    </source>
</evidence>
<feature type="domain" description="Radical SAM core" evidence="9">
    <location>
        <begin position="53"/>
        <end position="270"/>
    </location>
</feature>
<accession>A0AAE4FPJ8</accession>
<dbReference type="SUPFAM" id="SSF102114">
    <property type="entry name" value="Radical SAM enzymes"/>
    <property type="match status" value="1"/>
</dbReference>
<evidence type="ECO:0000313" key="10">
    <source>
        <dbReference type="EMBL" id="MDS3859923.1"/>
    </source>
</evidence>
<comment type="similarity">
    <text evidence="8">Belongs to the radical SAM superfamily. Lipoyl synthase family.</text>
</comment>
<evidence type="ECO:0000256" key="8">
    <source>
        <dbReference type="HAMAP-Rule" id="MF_00206"/>
    </source>
</evidence>
<keyword evidence="11" id="KW-1185">Reference proteome</keyword>
<dbReference type="GO" id="GO:0016992">
    <property type="term" value="F:lipoate synthase activity"/>
    <property type="evidence" value="ECO:0007669"/>
    <property type="project" value="UniProtKB-UniRule"/>
</dbReference>
<keyword evidence="3 8" id="KW-0949">S-adenosyl-L-methionine</keyword>
<evidence type="ECO:0000256" key="3">
    <source>
        <dbReference type="ARBA" id="ARBA00022691"/>
    </source>
</evidence>
<proteinExistence type="inferred from homology"/>
<dbReference type="Pfam" id="PF04055">
    <property type="entry name" value="Radical_SAM"/>
    <property type="match status" value="1"/>
</dbReference>
<evidence type="ECO:0000256" key="2">
    <source>
        <dbReference type="ARBA" id="ARBA00022679"/>
    </source>
</evidence>
<dbReference type="InterPro" id="IPR003698">
    <property type="entry name" value="Lipoyl_synth"/>
</dbReference>
<evidence type="ECO:0000259" key="9">
    <source>
        <dbReference type="PROSITE" id="PS51918"/>
    </source>
</evidence>
<dbReference type="EC" id="2.8.1.8" evidence="8"/>
<dbReference type="SMART" id="SM00729">
    <property type="entry name" value="Elp3"/>
    <property type="match status" value="1"/>
</dbReference>
<dbReference type="HAMAP" id="MF_00206">
    <property type="entry name" value="Lipoyl_synth"/>
    <property type="match status" value="1"/>
</dbReference>
<comment type="pathway">
    <text evidence="8">Protein modification; protein lipoylation via endogenous pathway; protein N(6)-(lipoyl)lysine from octanoyl-[acyl-carrier-protein]: step 2/2.</text>
</comment>
<keyword evidence="1 8" id="KW-0004">4Fe-4S</keyword>
<dbReference type="EMBL" id="JAVMIP010000002">
    <property type="protein sequence ID" value="MDS3859923.1"/>
    <property type="molecule type" value="Genomic_DNA"/>
</dbReference>
<feature type="binding site" evidence="8">
    <location>
        <position position="74"/>
    </location>
    <ligand>
        <name>[4Fe-4S] cluster</name>
        <dbReference type="ChEBI" id="CHEBI:49883"/>
        <label>2</label>
        <note>4Fe-4S-S-AdoMet</note>
    </ligand>
</feature>
<name>A0AAE4FPJ8_9CYAN</name>
<dbReference type="AlphaFoldDB" id="A0AAE4FPJ8"/>
<comment type="subcellular location">
    <subcellularLocation>
        <location evidence="8">Cytoplasm</location>
    </subcellularLocation>
</comment>
<feature type="binding site" evidence="8">
    <location>
        <position position="281"/>
    </location>
    <ligand>
        <name>[4Fe-4S] cluster</name>
        <dbReference type="ChEBI" id="CHEBI:49883"/>
        <label>1</label>
    </ligand>
</feature>
<keyword evidence="4 8" id="KW-0479">Metal-binding</keyword>
<evidence type="ECO:0000256" key="6">
    <source>
        <dbReference type="ARBA" id="ARBA00023014"/>
    </source>
</evidence>
<dbReference type="PANTHER" id="PTHR10949">
    <property type="entry name" value="LIPOYL SYNTHASE"/>
    <property type="match status" value="1"/>
</dbReference>
<dbReference type="GO" id="GO:0009249">
    <property type="term" value="P:protein lipoylation"/>
    <property type="evidence" value="ECO:0007669"/>
    <property type="project" value="UniProtKB-UniRule"/>
</dbReference>
<dbReference type="PANTHER" id="PTHR10949:SF0">
    <property type="entry name" value="LIPOYL SYNTHASE, MITOCHONDRIAL"/>
    <property type="match status" value="1"/>
</dbReference>
<feature type="binding site" evidence="8">
    <location>
        <position position="67"/>
    </location>
    <ligand>
        <name>[4Fe-4S] cluster</name>
        <dbReference type="ChEBI" id="CHEBI:49883"/>
        <label>2</label>
        <note>4Fe-4S-S-AdoMet</note>
    </ligand>
</feature>
<dbReference type="RefSeq" id="WP_322877216.1">
    <property type="nucleotide sequence ID" value="NZ_JAVMIP010000002.1"/>
</dbReference>
<dbReference type="SFLD" id="SFLDG01058">
    <property type="entry name" value="lipoyl_synthase_like"/>
    <property type="match status" value="1"/>
</dbReference>
<keyword evidence="8" id="KW-0963">Cytoplasm</keyword>
<dbReference type="PROSITE" id="PS51918">
    <property type="entry name" value="RADICAL_SAM"/>
    <property type="match status" value="1"/>
</dbReference>
<dbReference type="NCBIfam" id="NF009544">
    <property type="entry name" value="PRK12928.1"/>
    <property type="match status" value="1"/>
</dbReference>
<sequence>MSESVSPPQRLPSWLKSPIGRARDLAPVQRLIKQAGIHTICEEGRCPNRGECYRQGTATFLLMGPICTRACGFCQVDKGHAPRPVDEAEPLKIAQAVQALGLQYVVLTSVARDDLADQGVGHFIATMTAIRHLNPNTAIEVLTPDFRGHQELIGQIVQAQPVCYNHNLETVRRLQGPVRRGAKYERSLEVLATVKRLNPDIPTKSGLMLGLGETTAEVIATLQDLRAVDCNRLTLGQYLAPSLVHLPVVKYWHPDEFQALGQTAKEMGFAQVRSGPLVRSSYHASHGEDP</sequence>
<dbReference type="SFLD" id="SFLDS00029">
    <property type="entry name" value="Radical_SAM"/>
    <property type="match status" value="1"/>
</dbReference>
<keyword evidence="2 8" id="KW-0808">Transferase</keyword>
<keyword evidence="5 8" id="KW-0408">Iron</keyword>
<dbReference type="InterPro" id="IPR006638">
    <property type="entry name" value="Elp3/MiaA/NifB-like_rSAM"/>
</dbReference>
<feature type="binding site" evidence="8">
    <location>
        <position position="46"/>
    </location>
    <ligand>
        <name>[4Fe-4S] cluster</name>
        <dbReference type="ChEBI" id="CHEBI:49883"/>
        <label>1</label>
    </ligand>
</feature>
<dbReference type="InterPro" id="IPR058240">
    <property type="entry name" value="rSAM_sf"/>
</dbReference>